<accession>A0A2J8AAY8</accession>
<proteinExistence type="predicted"/>
<dbReference type="EMBL" id="PGGS01000081">
    <property type="protein sequence ID" value="PNH09691.1"/>
    <property type="molecule type" value="Genomic_DNA"/>
</dbReference>
<sequence length="445" mass="46280">MFHGQQGGVLDLFNKTVDYQHAACGESPVGVPVGTSSSSFFNAAQFCEEDNGLSDWFSGGLGADSIVAGACESRLSSLGEPATPNGVDFLSAYSPHLGFAGHRASSSGPAVDDNTLAAFGRCSYEYAGSPDRSQRDLGPRRSEPVPVRGRFLSAPAADAIADLSGGGRTAFVNALLSQLAAADSRVSRLEQQLREQRAASEALALQLQERNAQLAAARLERLQHASNAAEQDCPRAQPPHERAVGPPGHAVDAVPCASEEGCSGEGWPQGTPATEPPLQLPGGAQPCAQWLVGQHPQLLMRLDTPAVPYEGPVAGARRASTPAEAAKPPVAAGSPCLAAPHEGAATCAAGLHDALGAPAFVRAPAAADRHPAQLLHQQLLAAERRRTDAAHRALLVSSRQAQRLSSQLAAVTVRAASLQEELLDWRGAALDNHKVIARLRRGAAA</sequence>
<organism evidence="2 3">
    <name type="scientific">Tetrabaena socialis</name>
    <dbReference type="NCBI Taxonomy" id="47790"/>
    <lineage>
        <taxon>Eukaryota</taxon>
        <taxon>Viridiplantae</taxon>
        <taxon>Chlorophyta</taxon>
        <taxon>core chlorophytes</taxon>
        <taxon>Chlorophyceae</taxon>
        <taxon>CS clade</taxon>
        <taxon>Chlamydomonadales</taxon>
        <taxon>Tetrabaenaceae</taxon>
        <taxon>Tetrabaena</taxon>
    </lineage>
</organism>
<evidence type="ECO:0000313" key="3">
    <source>
        <dbReference type="Proteomes" id="UP000236333"/>
    </source>
</evidence>
<protein>
    <submittedName>
        <fullName evidence="2">Uncharacterized protein</fullName>
    </submittedName>
</protein>
<evidence type="ECO:0000256" key="1">
    <source>
        <dbReference type="SAM" id="MobiDB-lite"/>
    </source>
</evidence>
<name>A0A2J8AAY8_9CHLO</name>
<gene>
    <name evidence="2" type="ORF">TSOC_003679</name>
</gene>
<reference evidence="2 3" key="1">
    <citation type="journal article" date="2017" name="Mol. Biol. Evol.">
        <title>The 4-celled Tetrabaena socialis nuclear genome reveals the essential components for genetic control of cell number at the origin of multicellularity in the volvocine lineage.</title>
        <authorList>
            <person name="Featherston J."/>
            <person name="Arakaki Y."/>
            <person name="Hanschen E.R."/>
            <person name="Ferris P.J."/>
            <person name="Michod R.E."/>
            <person name="Olson B.J.S.C."/>
            <person name="Nozaki H."/>
            <person name="Durand P.M."/>
        </authorList>
    </citation>
    <scope>NUCLEOTIDE SEQUENCE [LARGE SCALE GENOMIC DNA]</scope>
    <source>
        <strain evidence="2 3">NIES-571</strain>
    </source>
</reference>
<dbReference type="AlphaFoldDB" id="A0A2J8AAY8"/>
<keyword evidence="3" id="KW-1185">Reference proteome</keyword>
<feature type="region of interest" description="Disordered" evidence="1">
    <location>
        <begin position="226"/>
        <end position="277"/>
    </location>
</feature>
<comment type="caution">
    <text evidence="2">The sequence shown here is derived from an EMBL/GenBank/DDBJ whole genome shotgun (WGS) entry which is preliminary data.</text>
</comment>
<evidence type="ECO:0000313" key="2">
    <source>
        <dbReference type="EMBL" id="PNH09691.1"/>
    </source>
</evidence>
<dbReference type="Proteomes" id="UP000236333">
    <property type="component" value="Unassembled WGS sequence"/>
</dbReference>